<dbReference type="InParanoid" id="A0A151GBD8"/>
<feature type="active site" evidence="6">
    <location>
        <position position="316"/>
    </location>
</feature>
<dbReference type="Proteomes" id="UP000076580">
    <property type="component" value="Chromosome 03"/>
</dbReference>
<evidence type="ECO:0000256" key="10">
    <source>
        <dbReference type="SAM" id="Phobius"/>
    </source>
</evidence>
<organism evidence="11 12">
    <name type="scientific">Drechmeria coniospora</name>
    <name type="common">Nematophagous fungus</name>
    <name type="synonym">Meria coniospora</name>
    <dbReference type="NCBI Taxonomy" id="98403"/>
    <lineage>
        <taxon>Eukaryota</taxon>
        <taxon>Fungi</taxon>
        <taxon>Dikarya</taxon>
        <taxon>Ascomycota</taxon>
        <taxon>Pezizomycotina</taxon>
        <taxon>Sordariomycetes</taxon>
        <taxon>Hypocreomycetidae</taxon>
        <taxon>Hypocreales</taxon>
        <taxon>Ophiocordycipitaceae</taxon>
        <taxon>Drechmeria</taxon>
    </lineage>
</organism>
<accession>A0A151GBD8</accession>
<protein>
    <recommendedName>
        <fullName evidence="9">alpha-1,2-Mannosidase</fullName>
        <ecNumber evidence="9">3.2.1.-</ecNumber>
    </recommendedName>
</protein>
<name>A0A151GBD8_DRECN</name>
<dbReference type="STRING" id="98403.A0A151GBD8"/>
<dbReference type="RefSeq" id="XP_040653770.1">
    <property type="nucleotide sequence ID" value="XM_040803666.1"/>
</dbReference>
<feature type="active site" evidence="6">
    <location>
        <position position="497"/>
    </location>
</feature>
<feature type="disulfide bond" evidence="8">
    <location>
        <begin position="391"/>
        <end position="420"/>
    </location>
</feature>
<keyword evidence="10" id="KW-0812">Transmembrane</keyword>
<dbReference type="GO" id="GO:0016020">
    <property type="term" value="C:membrane"/>
    <property type="evidence" value="ECO:0007669"/>
    <property type="project" value="InterPro"/>
</dbReference>
<reference evidence="11 12" key="1">
    <citation type="journal article" date="2016" name="Sci. Rep.">
        <title>Insights into Adaptations to a Near-Obligate Nematode Endoparasitic Lifestyle from the Finished Genome of Drechmeria coniospora.</title>
        <authorList>
            <person name="Zhang L."/>
            <person name="Zhou Z."/>
            <person name="Guo Q."/>
            <person name="Fokkens L."/>
            <person name="Miskei M."/>
            <person name="Pocsi I."/>
            <person name="Zhang W."/>
            <person name="Chen M."/>
            <person name="Wang L."/>
            <person name="Sun Y."/>
            <person name="Donzelli B.G."/>
            <person name="Gibson D.M."/>
            <person name="Nelson D.R."/>
            <person name="Luo J.G."/>
            <person name="Rep M."/>
            <person name="Liu H."/>
            <person name="Yang S."/>
            <person name="Wang J."/>
            <person name="Krasnoff S.B."/>
            <person name="Xu Y."/>
            <person name="Molnar I."/>
            <person name="Lin M."/>
        </authorList>
    </citation>
    <scope>NUCLEOTIDE SEQUENCE [LARGE SCALE GENOMIC DNA]</scope>
    <source>
        <strain evidence="11 12">ARSEF 6962</strain>
    </source>
</reference>
<evidence type="ECO:0000256" key="4">
    <source>
        <dbReference type="ARBA" id="ARBA00022801"/>
    </source>
</evidence>
<dbReference type="EMBL" id="LAYC01000003">
    <property type="protein sequence ID" value="KYK54418.1"/>
    <property type="molecule type" value="Genomic_DNA"/>
</dbReference>
<evidence type="ECO:0000313" key="12">
    <source>
        <dbReference type="Proteomes" id="UP000076580"/>
    </source>
</evidence>
<evidence type="ECO:0000256" key="9">
    <source>
        <dbReference type="RuleBase" id="RU361193"/>
    </source>
</evidence>
<dbReference type="FunFam" id="1.50.10.10:FF:000037">
    <property type="entry name" value="alpha-1,2-Mannosidase"/>
    <property type="match status" value="1"/>
</dbReference>
<proteinExistence type="inferred from homology"/>
<dbReference type="PANTHER" id="PTHR11742">
    <property type="entry name" value="MANNOSYL-OLIGOSACCHARIDE ALPHA-1,2-MANNOSIDASE-RELATED"/>
    <property type="match status" value="1"/>
</dbReference>
<comment type="similarity">
    <text evidence="3 9">Belongs to the glycosyl hydrolase 47 family.</text>
</comment>
<dbReference type="SUPFAM" id="SSF48225">
    <property type="entry name" value="Seven-hairpin glycosidases"/>
    <property type="match status" value="1"/>
</dbReference>
<dbReference type="UniPathway" id="UPA00378"/>
<comment type="pathway">
    <text evidence="2">Protein modification; protein glycosylation.</text>
</comment>
<keyword evidence="7" id="KW-0479">Metal-binding</keyword>
<feature type="active site" description="Proton donor" evidence="6">
    <location>
        <position position="180"/>
    </location>
</feature>
<dbReference type="GO" id="GO:0005783">
    <property type="term" value="C:endoplasmic reticulum"/>
    <property type="evidence" value="ECO:0007669"/>
    <property type="project" value="TreeGrafter"/>
</dbReference>
<feature type="active site" description="Proton donor" evidence="6">
    <location>
        <position position="434"/>
    </location>
</feature>
<evidence type="ECO:0000256" key="1">
    <source>
        <dbReference type="ARBA" id="ARBA00001913"/>
    </source>
</evidence>
<dbReference type="GO" id="GO:0005509">
    <property type="term" value="F:calcium ion binding"/>
    <property type="evidence" value="ECO:0007669"/>
    <property type="project" value="InterPro"/>
</dbReference>
<sequence>MWAIRRYILTGILLFVFISLWRNYGTSSLLPSSLLDQLQLDSGSFPKDDFFWRNLEPQFPVTSFRPLPTGTAKTLPPVQAKFEPESDQDKQLRLSRRGVIKDAFSKAWTSYRKHAWMRDEVGPVSGQPKNSLNGWGATLVDALDTLWIMDMKPEFEEAIAAVHKNISFAFSNTPGISVFETTIRYLGGLLAAHDLSGDRRMLLKARDVGDMLYMSFDTPNHLPSLRWELKEAAQKQSQSAAQVALLAEIGSLSLEFTRLSLLTGDPKYHDAVDNIAQLLHRAQMYTKVPGLWPAFINPADEDFDSGSFYTLGGMSDSAYECPLKTAALLGQDSGKWVEMYLESMKASNEYLFFRPMTPENDDILFSGVLHANRNSDGTSVILVPSSGHLTCFLGGVLALGSKLLKEESHLALAEKITKGCVWAYSALPSGVMPEVLELTRCADRNNCPWSESTWHDAVAAANADRAEGKPGSELAQQFKLPKGISKINDGRYVLRPEAIESVFVMYRVTGDKKWQDIAWKMWESIDALTSTSRGHSAVTNVNANHHEGEAADKIDVMESYWLGETLKYFYLIFSEPELINLDDWVLTTEAHPLRRFKQGD</sequence>
<gene>
    <name evidence="11" type="ORF">DCS_06376</name>
</gene>
<keyword evidence="5 8" id="KW-1015">Disulfide bond</keyword>
<feature type="transmembrane region" description="Helical" evidence="10">
    <location>
        <begin position="7"/>
        <end position="24"/>
    </location>
</feature>
<evidence type="ECO:0000256" key="3">
    <source>
        <dbReference type="ARBA" id="ARBA00007658"/>
    </source>
</evidence>
<dbReference type="Pfam" id="PF01532">
    <property type="entry name" value="Glyco_hydro_47"/>
    <property type="match status" value="1"/>
</dbReference>
<evidence type="ECO:0000256" key="8">
    <source>
        <dbReference type="PIRSR" id="PIRSR601382-3"/>
    </source>
</evidence>
<dbReference type="GO" id="GO:0036503">
    <property type="term" value="P:ERAD pathway"/>
    <property type="evidence" value="ECO:0007669"/>
    <property type="project" value="UniProtKB-ARBA"/>
</dbReference>
<dbReference type="GO" id="GO:0004571">
    <property type="term" value="F:mannosyl-oligosaccharide 1,2-alpha-mannosidase activity"/>
    <property type="evidence" value="ECO:0007669"/>
    <property type="project" value="InterPro"/>
</dbReference>
<keyword evidence="9" id="KW-0326">Glycosidase</keyword>
<dbReference type="Gene3D" id="1.50.10.10">
    <property type="match status" value="1"/>
</dbReference>
<keyword evidence="10" id="KW-1133">Transmembrane helix</keyword>
<evidence type="ECO:0000256" key="2">
    <source>
        <dbReference type="ARBA" id="ARBA00004922"/>
    </source>
</evidence>
<dbReference type="InterPro" id="IPR012341">
    <property type="entry name" value="6hp_glycosidase-like_sf"/>
</dbReference>
<dbReference type="AlphaFoldDB" id="A0A151GBD8"/>
<evidence type="ECO:0000256" key="5">
    <source>
        <dbReference type="ARBA" id="ARBA00023157"/>
    </source>
</evidence>
<dbReference type="InterPro" id="IPR050749">
    <property type="entry name" value="Glycosyl_Hydrolase_47"/>
</dbReference>
<keyword evidence="7" id="KW-0106">Calcium</keyword>
<dbReference type="InterPro" id="IPR001382">
    <property type="entry name" value="Glyco_hydro_47"/>
</dbReference>
<evidence type="ECO:0000256" key="6">
    <source>
        <dbReference type="PIRSR" id="PIRSR601382-1"/>
    </source>
</evidence>
<dbReference type="PANTHER" id="PTHR11742:SF89">
    <property type="entry name" value="ALPHA-1,2-MANNOSIDASE"/>
    <property type="match status" value="1"/>
</dbReference>
<dbReference type="EC" id="3.2.1.-" evidence="9"/>
<dbReference type="GO" id="GO:0005975">
    <property type="term" value="P:carbohydrate metabolic process"/>
    <property type="evidence" value="ECO:0007669"/>
    <property type="project" value="InterPro"/>
</dbReference>
<dbReference type="PRINTS" id="PR00747">
    <property type="entry name" value="GLYHDRLASE47"/>
</dbReference>
<dbReference type="InterPro" id="IPR036026">
    <property type="entry name" value="Seven-hairpin_glycosidases"/>
</dbReference>
<keyword evidence="10" id="KW-0472">Membrane</keyword>
<keyword evidence="12" id="KW-1185">Reference proteome</keyword>
<comment type="caution">
    <text evidence="11">The sequence shown here is derived from an EMBL/GenBank/DDBJ whole genome shotgun (WGS) entry which is preliminary data.</text>
</comment>
<dbReference type="OrthoDB" id="8118055at2759"/>
<comment type="cofactor">
    <cofactor evidence="1 7">
        <name>Ca(2+)</name>
        <dbReference type="ChEBI" id="CHEBI:29108"/>
    </cofactor>
</comment>
<dbReference type="GeneID" id="63719019"/>
<keyword evidence="4 9" id="KW-0378">Hydrolase</keyword>
<evidence type="ECO:0000256" key="7">
    <source>
        <dbReference type="PIRSR" id="PIRSR601382-2"/>
    </source>
</evidence>
<feature type="binding site" evidence="7">
    <location>
        <position position="588"/>
    </location>
    <ligand>
        <name>Ca(2+)</name>
        <dbReference type="ChEBI" id="CHEBI:29108"/>
    </ligand>
</feature>
<evidence type="ECO:0000313" key="11">
    <source>
        <dbReference type="EMBL" id="KYK54418.1"/>
    </source>
</evidence>